<evidence type="ECO:0000256" key="5">
    <source>
        <dbReference type="PROSITE-ProRule" id="PRU00552"/>
    </source>
</evidence>
<evidence type="ECO:0008006" key="12">
    <source>
        <dbReference type="Google" id="ProtNLM"/>
    </source>
</evidence>
<dbReference type="GO" id="GO:0003724">
    <property type="term" value="F:RNA helicase activity"/>
    <property type="evidence" value="ECO:0007669"/>
    <property type="project" value="InterPro"/>
</dbReference>
<dbReference type="EMBL" id="JAMWBK010000009">
    <property type="protein sequence ID" value="KAJ8902237.1"/>
    <property type="molecule type" value="Genomic_DNA"/>
</dbReference>
<feature type="domain" description="Helicase C-terminal" evidence="8">
    <location>
        <begin position="311"/>
        <end position="461"/>
    </location>
</feature>
<organism evidence="10 11">
    <name type="scientific">Rhodosorus marinus</name>
    <dbReference type="NCBI Taxonomy" id="101924"/>
    <lineage>
        <taxon>Eukaryota</taxon>
        <taxon>Rhodophyta</taxon>
        <taxon>Stylonematophyceae</taxon>
        <taxon>Stylonematales</taxon>
        <taxon>Stylonemataceae</taxon>
        <taxon>Rhodosorus</taxon>
    </lineage>
</organism>
<evidence type="ECO:0000313" key="10">
    <source>
        <dbReference type="EMBL" id="KAJ8902237.1"/>
    </source>
</evidence>
<dbReference type="InterPro" id="IPR014014">
    <property type="entry name" value="RNA_helicase_DEAD_Q_motif"/>
</dbReference>
<dbReference type="CDD" id="cd18787">
    <property type="entry name" value="SF2_C_DEAD"/>
    <property type="match status" value="1"/>
</dbReference>
<name>A0AAV8ULU2_9RHOD</name>
<dbReference type="GO" id="GO:0005524">
    <property type="term" value="F:ATP binding"/>
    <property type="evidence" value="ECO:0007669"/>
    <property type="project" value="UniProtKB-KW"/>
</dbReference>
<comment type="caution">
    <text evidence="10">The sequence shown here is derived from an EMBL/GenBank/DDBJ whole genome shotgun (WGS) entry which is preliminary data.</text>
</comment>
<keyword evidence="11" id="KW-1185">Reference proteome</keyword>
<evidence type="ECO:0000256" key="4">
    <source>
        <dbReference type="ARBA" id="ARBA00022840"/>
    </source>
</evidence>
<dbReference type="Proteomes" id="UP001157974">
    <property type="component" value="Unassembled WGS sequence"/>
</dbReference>
<sequence length="517" mass="56908">MSMMGFVERGCSGLCFVLSGGFGVARKEKALCSRRSGFENHRAIGRRSVVVCAEKSKDNGDGGFFSKVGFQSLGLSNELAAALEDVGILRPTNVQTKSIPAISGGADVVVGAATGSGKTFSYLLPVLQKMKDQEQLQDFNRVPRRPRAVLLVPTRELAEQVLRVSKALSHNFKFRAVALVGGNSSLKKQKEALSSPVDLVIATAGRLMQHVKAFNVDFLDLQYIILDEVDTLFEGGFANDLESIVKQVHKRKGDDCALQFIAAGATHPTSARQLYTKLMPSAKYINVDLHKAPPGLTQRFIHTTPGEKTRELTALLGDAENDGTLRGGRIIIFTNTTESCRFLDHFLNETDYSTSCIHGEMPRDRRGVEFKKFADQKTQLLVGTDIAARGLDNLAVDHVILFDFPASPVDYIHRAGRTARAGAKGRVSSFVTKKDRTLAEAIEQANNDETDALAQAHQKRLESDRIKAEKERLRKLARARMEKEKGNQGYGKNTPDGKDRRQGKGRILKTKLSPKRR</sequence>
<dbReference type="GO" id="GO:0016787">
    <property type="term" value="F:hydrolase activity"/>
    <property type="evidence" value="ECO:0007669"/>
    <property type="project" value="UniProtKB-KW"/>
</dbReference>
<keyword evidence="1" id="KW-0547">Nucleotide-binding</keyword>
<protein>
    <recommendedName>
        <fullName evidence="12">ATP-dependent RNA helicase</fullName>
    </recommendedName>
</protein>
<feature type="domain" description="DEAD-box RNA helicase Q" evidence="9">
    <location>
        <begin position="68"/>
        <end position="96"/>
    </location>
</feature>
<dbReference type="SMART" id="SM00487">
    <property type="entry name" value="DEXDc"/>
    <property type="match status" value="1"/>
</dbReference>
<evidence type="ECO:0000259" key="7">
    <source>
        <dbReference type="PROSITE" id="PS51192"/>
    </source>
</evidence>
<dbReference type="PROSITE" id="PS51195">
    <property type="entry name" value="Q_MOTIF"/>
    <property type="match status" value="1"/>
</dbReference>
<dbReference type="SMART" id="SM00490">
    <property type="entry name" value="HELICc"/>
    <property type="match status" value="1"/>
</dbReference>
<feature type="short sequence motif" description="Q motif" evidence="5">
    <location>
        <begin position="68"/>
        <end position="96"/>
    </location>
</feature>
<dbReference type="Pfam" id="PF00270">
    <property type="entry name" value="DEAD"/>
    <property type="match status" value="1"/>
</dbReference>
<reference evidence="10 11" key="1">
    <citation type="journal article" date="2023" name="Nat. Commun.">
        <title>Origin of minicircular mitochondrial genomes in red algae.</title>
        <authorList>
            <person name="Lee Y."/>
            <person name="Cho C.H."/>
            <person name="Lee Y.M."/>
            <person name="Park S.I."/>
            <person name="Yang J.H."/>
            <person name="West J.A."/>
            <person name="Bhattacharya D."/>
            <person name="Yoon H.S."/>
        </authorList>
    </citation>
    <scope>NUCLEOTIDE SEQUENCE [LARGE SCALE GENOMIC DNA]</scope>
    <source>
        <strain evidence="10 11">CCMP1338</strain>
        <tissue evidence="10">Whole cell</tissue>
    </source>
</reference>
<keyword evidence="4" id="KW-0067">ATP-binding</keyword>
<dbReference type="InterPro" id="IPR011545">
    <property type="entry name" value="DEAD/DEAH_box_helicase_dom"/>
</dbReference>
<dbReference type="InterPro" id="IPR001650">
    <property type="entry name" value="Helicase_C-like"/>
</dbReference>
<dbReference type="InterPro" id="IPR014001">
    <property type="entry name" value="Helicase_ATP-bd"/>
</dbReference>
<dbReference type="GO" id="GO:0003676">
    <property type="term" value="F:nucleic acid binding"/>
    <property type="evidence" value="ECO:0007669"/>
    <property type="project" value="InterPro"/>
</dbReference>
<proteinExistence type="predicted"/>
<keyword evidence="2" id="KW-0378">Hydrolase</keyword>
<dbReference type="InterPro" id="IPR027417">
    <property type="entry name" value="P-loop_NTPase"/>
</dbReference>
<dbReference type="PROSITE" id="PS51194">
    <property type="entry name" value="HELICASE_CTER"/>
    <property type="match status" value="1"/>
</dbReference>
<evidence type="ECO:0000256" key="3">
    <source>
        <dbReference type="ARBA" id="ARBA00022806"/>
    </source>
</evidence>
<feature type="domain" description="Helicase ATP-binding" evidence="7">
    <location>
        <begin position="99"/>
        <end position="285"/>
    </location>
</feature>
<feature type="compositionally biased region" description="Basic and acidic residues" evidence="6">
    <location>
        <begin position="474"/>
        <end position="486"/>
    </location>
</feature>
<evidence type="ECO:0000259" key="9">
    <source>
        <dbReference type="PROSITE" id="PS51195"/>
    </source>
</evidence>
<evidence type="ECO:0000256" key="6">
    <source>
        <dbReference type="SAM" id="MobiDB-lite"/>
    </source>
</evidence>
<dbReference type="CDD" id="cd00268">
    <property type="entry name" value="DEADc"/>
    <property type="match status" value="1"/>
</dbReference>
<evidence type="ECO:0000259" key="8">
    <source>
        <dbReference type="PROSITE" id="PS51194"/>
    </source>
</evidence>
<dbReference type="Pfam" id="PF00271">
    <property type="entry name" value="Helicase_C"/>
    <property type="match status" value="1"/>
</dbReference>
<evidence type="ECO:0000313" key="11">
    <source>
        <dbReference type="Proteomes" id="UP001157974"/>
    </source>
</evidence>
<dbReference type="AlphaFoldDB" id="A0AAV8ULU2"/>
<dbReference type="PANTHER" id="PTHR47960">
    <property type="entry name" value="DEAD-BOX ATP-DEPENDENT RNA HELICASE 50"/>
    <property type="match status" value="1"/>
</dbReference>
<dbReference type="InterPro" id="IPR044742">
    <property type="entry name" value="DEAD/DEAH_RhlB"/>
</dbReference>
<dbReference type="PROSITE" id="PS51192">
    <property type="entry name" value="HELICASE_ATP_BIND_1"/>
    <property type="match status" value="1"/>
</dbReference>
<dbReference type="SUPFAM" id="SSF52540">
    <property type="entry name" value="P-loop containing nucleoside triphosphate hydrolases"/>
    <property type="match status" value="1"/>
</dbReference>
<accession>A0AAV8ULU2</accession>
<feature type="compositionally biased region" description="Basic residues" evidence="6">
    <location>
        <begin position="503"/>
        <end position="517"/>
    </location>
</feature>
<gene>
    <name evidence="10" type="ORF">NDN08_006645</name>
</gene>
<feature type="region of interest" description="Disordered" evidence="6">
    <location>
        <begin position="474"/>
        <end position="517"/>
    </location>
</feature>
<evidence type="ECO:0000256" key="1">
    <source>
        <dbReference type="ARBA" id="ARBA00022741"/>
    </source>
</evidence>
<keyword evidence="3" id="KW-0347">Helicase</keyword>
<evidence type="ECO:0000256" key="2">
    <source>
        <dbReference type="ARBA" id="ARBA00022801"/>
    </source>
</evidence>
<dbReference type="Gene3D" id="3.40.50.300">
    <property type="entry name" value="P-loop containing nucleotide triphosphate hydrolases"/>
    <property type="match status" value="2"/>
</dbReference>